<dbReference type="EMBL" id="JBHSWU010000699">
    <property type="protein sequence ID" value="MFC6725773.1"/>
    <property type="molecule type" value="Genomic_DNA"/>
</dbReference>
<organism evidence="2 3">
    <name type="scientific">Halobium palmae</name>
    <dbReference type="NCBI Taxonomy" id="1776492"/>
    <lineage>
        <taxon>Archaea</taxon>
        <taxon>Methanobacteriati</taxon>
        <taxon>Methanobacteriota</taxon>
        <taxon>Stenosarchaea group</taxon>
        <taxon>Halobacteria</taxon>
        <taxon>Halobacteriales</taxon>
        <taxon>Haloferacaceae</taxon>
        <taxon>Halobium</taxon>
    </lineage>
</organism>
<reference evidence="2 3" key="1">
    <citation type="journal article" date="2019" name="Int. J. Syst. Evol. Microbiol.">
        <title>The Global Catalogue of Microorganisms (GCM) 10K type strain sequencing project: providing services to taxonomists for standard genome sequencing and annotation.</title>
        <authorList>
            <consortium name="The Broad Institute Genomics Platform"/>
            <consortium name="The Broad Institute Genome Sequencing Center for Infectious Disease"/>
            <person name="Wu L."/>
            <person name="Ma J."/>
        </authorList>
    </citation>
    <scope>NUCLEOTIDE SEQUENCE [LARGE SCALE GENOMIC DNA]</scope>
    <source>
        <strain evidence="2 3">NBRC 111368</strain>
    </source>
</reference>
<sequence length="235" mass="26115">RRTPTSARRRGQSRGGRPVRSYTRAAYVRDTMTLADRVRDDGESVSEAEVVTHWLREELEEDAEEGDEDVDVDESIESFGPEKRLSELLRRKPVAVATFDDRDLDWYRVDLAADELRGARVIKGDDDEGWREVADENTIESAARAVFDAESVPEDDRPTDPQEVDSEYPKDLETVLGVADDVAAGEPMSELVVVADEDPPFVADGNHRAVGVVLATLHDEMFPDQPAFVGLDGTD</sequence>
<accession>A0ABD5S434</accession>
<comment type="caution">
    <text evidence="2">The sequence shown here is derived from an EMBL/GenBank/DDBJ whole genome shotgun (WGS) entry which is preliminary data.</text>
</comment>
<proteinExistence type="predicted"/>
<feature type="compositionally biased region" description="Acidic residues" evidence="1">
    <location>
        <begin position="59"/>
        <end position="76"/>
    </location>
</feature>
<keyword evidence="3" id="KW-1185">Reference proteome</keyword>
<evidence type="ECO:0000313" key="2">
    <source>
        <dbReference type="EMBL" id="MFC6725773.1"/>
    </source>
</evidence>
<protein>
    <submittedName>
        <fullName evidence="2">Uncharacterized protein</fullName>
    </submittedName>
</protein>
<feature type="compositionally biased region" description="Basic residues" evidence="1">
    <location>
        <begin position="1"/>
        <end position="12"/>
    </location>
</feature>
<dbReference type="AlphaFoldDB" id="A0ABD5S434"/>
<evidence type="ECO:0000256" key="1">
    <source>
        <dbReference type="SAM" id="MobiDB-lite"/>
    </source>
</evidence>
<feature type="region of interest" description="Disordered" evidence="1">
    <location>
        <begin position="59"/>
        <end position="78"/>
    </location>
</feature>
<gene>
    <name evidence="2" type="ORF">ACFQE1_15640</name>
</gene>
<dbReference type="Proteomes" id="UP001596328">
    <property type="component" value="Unassembled WGS sequence"/>
</dbReference>
<evidence type="ECO:0000313" key="3">
    <source>
        <dbReference type="Proteomes" id="UP001596328"/>
    </source>
</evidence>
<name>A0ABD5S434_9EURY</name>
<feature type="non-terminal residue" evidence="2">
    <location>
        <position position="1"/>
    </location>
</feature>
<feature type="region of interest" description="Disordered" evidence="1">
    <location>
        <begin position="1"/>
        <end position="21"/>
    </location>
</feature>